<proteinExistence type="predicted"/>
<protein>
    <recommendedName>
        <fullName evidence="4">Lipoprotein</fullName>
    </recommendedName>
</protein>
<dbReference type="PROSITE" id="PS51257">
    <property type="entry name" value="PROKAR_LIPOPROTEIN"/>
    <property type="match status" value="1"/>
</dbReference>
<keyword evidence="3" id="KW-1185">Reference proteome</keyword>
<dbReference type="KEGG" id="cchl:FPL14_03330"/>
<evidence type="ECO:0000256" key="1">
    <source>
        <dbReference type="SAM" id="SignalP"/>
    </source>
</evidence>
<evidence type="ECO:0000313" key="2">
    <source>
        <dbReference type="EMBL" id="QMV40341.1"/>
    </source>
</evidence>
<evidence type="ECO:0008006" key="4">
    <source>
        <dbReference type="Google" id="ProtNLM"/>
    </source>
</evidence>
<organism evidence="2 3">
    <name type="scientific">Cohnella cholangitidis</name>
    <dbReference type="NCBI Taxonomy" id="2598458"/>
    <lineage>
        <taxon>Bacteria</taxon>
        <taxon>Bacillati</taxon>
        <taxon>Bacillota</taxon>
        <taxon>Bacilli</taxon>
        <taxon>Bacillales</taxon>
        <taxon>Paenibacillaceae</taxon>
        <taxon>Cohnella</taxon>
    </lineage>
</organism>
<gene>
    <name evidence="2" type="ORF">FPL14_03330</name>
</gene>
<dbReference type="AlphaFoldDB" id="A0A7G5BTQ7"/>
<dbReference type="EMBL" id="CP041969">
    <property type="protein sequence ID" value="QMV40341.1"/>
    <property type="molecule type" value="Genomic_DNA"/>
</dbReference>
<feature type="chain" id="PRO_5039649866" description="Lipoprotein" evidence="1">
    <location>
        <begin position="22"/>
        <end position="187"/>
    </location>
</feature>
<reference evidence="2 3" key="1">
    <citation type="submission" date="2019-07" db="EMBL/GenBank/DDBJ databases">
        <authorList>
            <person name="Kim J.K."/>
            <person name="Cheong H.-M."/>
            <person name="Choi Y."/>
            <person name="Hwang K.J."/>
            <person name="Lee S."/>
            <person name="Choi C."/>
        </authorList>
    </citation>
    <scope>NUCLEOTIDE SEQUENCE [LARGE SCALE GENOMIC DNA]</scope>
    <source>
        <strain evidence="2 3">KS 22</strain>
    </source>
</reference>
<dbReference type="Proteomes" id="UP000515679">
    <property type="component" value="Chromosome"/>
</dbReference>
<keyword evidence="1" id="KW-0732">Signal</keyword>
<sequence length="187" mass="20429">MKGMAWLAAALLIMAGCSGRASEFKADTFSKDDLCIVESGGSRAKICYGDSRSEVEKALGQGKDTGALGYVYDNGVTVMYRDDAAAGILLKEESAGKFKTVRGASISDSKSSIKRLYGEKVALDATEHNLDYIYDSRADRFFDGGPNDPRQTMEDSVDTYILSALFNEDGYATLLMVIDRRMAVYFK</sequence>
<feature type="signal peptide" evidence="1">
    <location>
        <begin position="1"/>
        <end position="21"/>
    </location>
</feature>
<accession>A0A7G5BTQ7</accession>
<name>A0A7G5BTQ7_9BACL</name>
<dbReference type="RefSeq" id="WP_182301696.1">
    <property type="nucleotide sequence ID" value="NZ_CP041969.1"/>
</dbReference>
<evidence type="ECO:0000313" key="3">
    <source>
        <dbReference type="Proteomes" id="UP000515679"/>
    </source>
</evidence>